<name>A0A9W6TP04_9STRA</name>
<comment type="caution">
    <text evidence="2">The sequence shown here is derived from an EMBL/GenBank/DDBJ whole genome shotgun (WGS) entry which is preliminary data.</text>
</comment>
<dbReference type="OrthoDB" id="123335at2759"/>
<proteinExistence type="predicted"/>
<dbReference type="PANTHER" id="PTHR11439:SF440">
    <property type="entry name" value="INTEGRASE CATALYTIC DOMAIN-CONTAINING PROTEIN"/>
    <property type="match status" value="1"/>
</dbReference>
<organism evidence="2 3">
    <name type="scientific">Phytophthora fragariaefolia</name>
    <dbReference type="NCBI Taxonomy" id="1490495"/>
    <lineage>
        <taxon>Eukaryota</taxon>
        <taxon>Sar</taxon>
        <taxon>Stramenopiles</taxon>
        <taxon>Oomycota</taxon>
        <taxon>Peronosporomycetes</taxon>
        <taxon>Peronosporales</taxon>
        <taxon>Peronosporaceae</taxon>
        <taxon>Phytophthora</taxon>
    </lineage>
</organism>
<dbReference type="AlphaFoldDB" id="A0A9W6TP04"/>
<feature type="compositionally biased region" description="Polar residues" evidence="1">
    <location>
        <begin position="1"/>
        <end position="12"/>
    </location>
</feature>
<accession>A0A9W6TP04</accession>
<evidence type="ECO:0000256" key="1">
    <source>
        <dbReference type="SAM" id="MobiDB-lite"/>
    </source>
</evidence>
<dbReference type="EMBL" id="BSXT01000090">
    <property type="protein sequence ID" value="GMF17245.1"/>
    <property type="molecule type" value="Genomic_DNA"/>
</dbReference>
<reference evidence="2" key="1">
    <citation type="submission" date="2023-04" db="EMBL/GenBank/DDBJ databases">
        <title>Phytophthora fragariaefolia NBRC 109709.</title>
        <authorList>
            <person name="Ichikawa N."/>
            <person name="Sato H."/>
            <person name="Tonouchi N."/>
        </authorList>
    </citation>
    <scope>NUCLEOTIDE SEQUENCE</scope>
    <source>
        <strain evidence="2">NBRC 109709</strain>
    </source>
</reference>
<evidence type="ECO:0000313" key="3">
    <source>
        <dbReference type="Proteomes" id="UP001165121"/>
    </source>
</evidence>
<evidence type="ECO:0000313" key="2">
    <source>
        <dbReference type="EMBL" id="GMF17245.1"/>
    </source>
</evidence>
<gene>
    <name evidence="2" type="ORF">Pfra01_000113400</name>
</gene>
<feature type="region of interest" description="Disordered" evidence="1">
    <location>
        <begin position="1"/>
        <end position="37"/>
    </location>
</feature>
<sequence length="255" mass="28061">MHERSVTQSVGRRQQEKNDDRTQQEESAKDAVNSFIETDPEAASRGTCTAYNMVFKTKQDAEGLIERLKVSLVAGGNEQTFGVRKFLGVPMNYNEDNGYDLDQTVMVLEVMRDHGMEQVHGVRTPLGPELNKVRGGDGEMLPAGGDGVVAVKRFQPLVGRLMWVARCTHPDIAFAVHKASRCTHETTAKELRLSMQCNREVGELLKVAAYSDADHGVDKEDRKAVTGGLVTVNGMSVSWAYKDQGGVSRSTMEAE</sequence>
<dbReference type="Proteomes" id="UP001165121">
    <property type="component" value="Unassembled WGS sequence"/>
</dbReference>
<keyword evidence="3" id="KW-1185">Reference proteome</keyword>
<feature type="compositionally biased region" description="Basic and acidic residues" evidence="1">
    <location>
        <begin position="13"/>
        <end position="29"/>
    </location>
</feature>
<protein>
    <submittedName>
        <fullName evidence="2">Unnamed protein product</fullName>
    </submittedName>
</protein>
<dbReference type="PANTHER" id="PTHR11439">
    <property type="entry name" value="GAG-POL-RELATED RETROTRANSPOSON"/>
    <property type="match status" value="1"/>
</dbReference>